<dbReference type="EMBL" id="FXLY01000004">
    <property type="protein sequence ID" value="SMN20018.1"/>
    <property type="molecule type" value="Genomic_DNA"/>
</dbReference>
<dbReference type="Proteomes" id="UP000196158">
    <property type="component" value="Unassembled WGS sequence"/>
</dbReference>
<organism evidence="1 2">
    <name type="scientific">Maudiozyma saulgeensis</name>
    <dbReference type="NCBI Taxonomy" id="1789683"/>
    <lineage>
        <taxon>Eukaryota</taxon>
        <taxon>Fungi</taxon>
        <taxon>Dikarya</taxon>
        <taxon>Ascomycota</taxon>
        <taxon>Saccharomycotina</taxon>
        <taxon>Saccharomycetes</taxon>
        <taxon>Saccharomycetales</taxon>
        <taxon>Saccharomycetaceae</taxon>
        <taxon>Maudiozyma</taxon>
    </lineage>
</organism>
<gene>
    <name evidence="1" type="ORF">KASA_0O06611G</name>
</gene>
<evidence type="ECO:0000313" key="1">
    <source>
        <dbReference type="EMBL" id="SMN20018.1"/>
    </source>
</evidence>
<accession>A0A1X7R2X6</accession>
<dbReference type="SUPFAM" id="SSF55729">
    <property type="entry name" value="Acyl-CoA N-acyltransferases (Nat)"/>
    <property type="match status" value="1"/>
</dbReference>
<dbReference type="PANTHER" id="PTHR43451:SF1">
    <property type="entry name" value="ACETYLTRANSFERASE"/>
    <property type="match status" value="1"/>
</dbReference>
<protein>
    <recommendedName>
        <fullName evidence="3">N-acetyltransferase domain-containing protein</fullName>
    </recommendedName>
</protein>
<dbReference type="PANTHER" id="PTHR43451">
    <property type="entry name" value="ACETYLTRANSFERASE (GNAT) FAMILY PROTEIN"/>
    <property type="match status" value="1"/>
</dbReference>
<dbReference type="OrthoDB" id="410198at2759"/>
<dbReference type="InterPro" id="IPR052564">
    <property type="entry name" value="N-acetyltrans/Recomb-assoc"/>
</dbReference>
<keyword evidence="2" id="KW-1185">Reference proteome</keyword>
<dbReference type="Gene3D" id="3.40.630.30">
    <property type="match status" value="1"/>
</dbReference>
<proteinExistence type="predicted"/>
<evidence type="ECO:0000313" key="2">
    <source>
        <dbReference type="Proteomes" id="UP000196158"/>
    </source>
</evidence>
<dbReference type="STRING" id="1789683.A0A1X7R2X6"/>
<evidence type="ECO:0008006" key="3">
    <source>
        <dbReference type="Google" id="ProtNLM"/>
    </source>
</evidence>
<name>A0A1X7R2X6_9SACH</name>
<sequence length="235" mass="26736">MGASRDAMAAGWVVLEVDEQTGNWVKRMEVARVSDIGRACKTLLAAFHDSRANDFINCKFQDVPLQKPLESQSVADKLTENTVMFYHERNAELVYTGDYSTVAIWTVPGHHVDVGRTKDETFNSIFLDESQKIKETVIPKGMDYYYLFMIGRDPESHEKGTVRAMFDHYINRANVEKCALVLEAISEHAREVYEHFGFVNYNTFHYGVGEVNSLGQLDPHGEGHTGYLMIYLPKD</sequence>
<reference evidence="1 2" key="1">
    <citation type="submission" date="2017-04" db="EMBL/GenBank/DDBJ databases">
        <authorList>
            <person name="Afonso C.L."/>
            <person name="Miller P.J."/>
            <person name="Scott M.A."/>
            <person name="Spackman E."/>
            <person name="Goraichik I."/>
            <person name="Dimitrov K.M."/>
            <person name="Suarez D.L."/>
            <person name="Swayne D.E."/>
        </authorList>
    </citation>
    <scope>NUCLEOTIDE SEQUENCE [LARGE SCALE GENOMIC DNA]</scope>
</reference>
<dbReference type="AlphaFoldDB" id="A0A1X7R2X6"/>
<dbReference type="InterPro" id="IPR016181">
    <property type="entry name" value="Acyl_CoA_acyltransferase"/>
</dbReference>